<protein>
    <recommendedName>
        <fullName evidence="1">Protein kinase domain-containing protein</fullName>
    </recommendedName>
</protein>
<dbReference type="Proteomes" id="UP000532311">
    <property type="component" value="Unassembled WGS sequence"/>
</dbReference>
<keyword evidence="3" id="KW-1185">Reference proteome</keyword>
<evidence type="ECO:0000313" key="2">
    <source>
        <dbReference type="EMBL" id="KAF5709883.1"/>
    </source>
</evidence>
<dbReference type="AlphaFoldDB" id="A0A8H5YC94"/>
<accession>A0A8H5YC94</accession>
<comment type="caution">
    <text evidence="2">The sequence shown here is derived from an EMBL/GenBank/DDBJ whole genome shotgun (WGS) entry which is preliminary data.</text>
</comment>
<dbReference type="SUPFAM" id="SSF56112">
    <property type="entry name" value="Protein kinase-like (PK-like)"/>
    <property type="match status" value="1"/>
</dbReference>
<organism evidence="2 3">
    <name type="scientific">Fusarium globosum</name>
    <dbReference type="NCBI Taxonomy" id="78864"/>
    <lineage>
        <taxon>Eukaryota</taxon>
        <taxon>Fungi</taxon>
        <taxon>Dikarya</taxon>
        <taxon>Ascomycota</taxon>
        <taxon>Pezizomycotina</taxon>
        <taxon>Sordariomycetes</taxon>
        <taxon>Hypocreomycetidae</taxon>
        <taxon>Hypocreales</taxon>
        <taxon>Nectriaceae</taxon>
        <taxon>Fusarium</taxon>
        <taxon>Fusarium fujikuroi species complex</taxon>
    </lineage>
</organism>
<dbReference type="PROSITE" id="PS50011">
    <property type="entry name" value="PROTEIN_KINASE_DOM"/>
    <property type="match status" value="1"/>
</dbReference>
<dbReference type="Pfam" id="PF07714">
    <property type="entry name" value="PK_Tyr_Ser-Thr"/>
    <property type="match status" value="1"/>
</dbReference>
<gene>
    <name evidence="2" type="ORF">FGLOB1_5765</name>
</gene>
<sequence length="208" mass="23464">MTKSIQDDHFVTPIAAYKSSTGITIAYELMAVSLLEVAICGDFEESELVIILKQVVDGLKYLEQRGIGHPKLSCSSVLMNTSGQVKIGDQHFCSEGGTENLITGLYKILETLLTGHEKGNFKENMQSTRWGDPQLYEFFDTVERFKSEMTPDLTTHAKLEKIAQHPFLKLSQEQLPTAGFALPILWRFRWLTKDVDDISDELSDRTLC</sequence>
<evidence type="ECO:0000313" key="3">
    <source>
        <dbReference type="Proteomes" id="UP000532311"/>
    </source>
</evidence>
<dbReference type="InterPro" id="IPR001245">
    <property type="entry name" value="Ser-Thr/Tyr_kinase_cat_dom"/>
</dbReference>
<feature type="domain" description="Protein kinase" evidence="1">
    <location>
        <begin position="1"/>
        <end position="208"/>
    </location>
</feature>
<name>A0A8H5YC94_9HYPO</name>
<dbReference type="GO" id="GO:0005524">
    <property type="term" value="F:ATP binding"/>
    <property type="evidence" value="ECO:0007669"/>
    <property type="project" value="InterPro"/>
</dbReference>
<proteinExistence type="predicted"/>
<dbReference type="InterPro" id="IPR011009">
    <property type="entry name" value="Kinase-like_dom_sf"/>
</dbReference>
<dbReference type="GO" id="GO:0004672">
    <property type="term" value="F:protein kinase activity"/>
    <property type="evidence" value="ECO:0007669"/>
    <property type="project" value="InterPro"/>
</dbReference>
<dbReference type="InterPro" id="IPR000719">
    <property type="entry name" value="Prot_kinase_dom"/>
</dbReference>
<dbReference type="EMBL" id="JAAQPF010000235">
    <property type="protein sequence ID" value="KAF5709883.1"/>
    <property type="molecule type" value="Genomic_DNA"/>
</dbReference>
<reference evidence="2 3" key="1">
    <citation type="submission" date="2020-05" db="EMBL/GenBank/DDBJ databases">
        <title>Identification and distribution of gene clusters putatively required for synthesis of sphingolipid metabolism inhibitors in phylogenetically diverse species of the filamentous fungus Fusarium.</title>
        <authorList>
            <person name="Kim H.-S."/>
            <person name="Busman M."/>
            <person name="Brown D.W."/>
            <person name="Divon H."/>
            <person name="Uhlig S."/>
            <person name="Proctor R.H."/>
        </authorList>
    </citation>
    <scope>NUCLEOTIDE SEQUENCE [LARGE SCALE GENOMIC DNA]</scope>
    <source>
        <strain evidence="2 3">NRRL 26131</strain>
    </source>
</reference>
<dbReference type="Gene3D" id="1.10.510.10">
    <property type="entry name" value="Transferase(Phosphotransferase) domain 1"/>
    <property type="match status" value="1"/>
</dbReference>
<evidence type="ECO:0000259" key="1">
    <source>
        <dbReference type="PROSITE" id="PS50011"/>
    </source>
</evidence>